<dbReference type="EMBL" id="JZWS01000048">
    <property type="protein sequence ID" value="KJR78806.1"/>
    <property type="molecule type" value="Genomic_DNA"/>
</dbReference>
<reference evidence="3" key="2">
    <citation type="submission" date="2022-05" db="EMBL/GenBank/DDBJ databases">
        <title>Metagenome Sequencing of an Archaeal-Dominated Microbial Community from a Hot Spring at the Los Azufres Geothermal Field, Mexico.</title>
        <authorList>
            <person name="Marin-Paredes R."/>
            <person name="Martinez-Romero E."/>
            <person name="Servin-Garciduenas L.E."/>
        </authorList>
    </citation>
    <scope>NUCLEOTIDE SEQUENCE</scope>
    <source>
        <strain evidence="3">AZ1-454</strain>
    </source>
</reference>
<reference evidence="2" key="1">
    <citation type="submission" date="2015-03" db="EMBL/GenBank/DDBJ databases">
        <title>Metagenome Sequencing of an Archaeal-Dominated Microbial Community from a Hot Spring at the Los Azufres Geothermal Field, Mexico.</title>
        <authorList>
            <person name="Servin-Garciduenas L.E."/>
            <person name="Martinez-Romero E."/>
        </authorList>
    </citation>
    <scope>NUCLEOTIDE SEQUENCE [LARGE SCALE GENOMIC DNA]</scope>
    <source>
        <strain evidence="2">AZ1-454</strain>
    </source>
</reference>
<protein>
    <submittedName>
        <fullName evidence="2">Uncharacterized protein</fullName>
    </submittedName>
</protein>
<organism evidence="2">
    <name type="scientific">Candidatus Aramenus sulfurataquae</name>
    <dbReference type="NCBI Taxonomy" id="1326980"/>
    <lineage>
        <taxon>Archaea</taxon>
        <taxon>Thermoproteota</taxon>
        <taxon>Thermoprotei</taxon>
        <taxon>Sulfolobales</taxon>
        <taxon>Sulfolobaceae</taxon>
        <taxon>Candidatus Aramenus</taxon>
    </lineage>
</organism>
<dbReference type="EMBL" id="JZWS02000010">
    <property type="protein sequence ID" value="MCL7344506.1"/>
    <property type="molecule type" value="Genomic_DNA"/>
</dbReference>
<proteinExistence type="predicted"/>
<gene>
    <name evidence="3" type="ORF">TQ35_008040</name>
    <name evidence="2" type="ORF">TQ35_05300</name>
</gene>
<evidence type="ECO:0000313" key="3">
    <source>
        <dbReference type="EMBL" id="MCL7344506.1"/>
    </source>
</evidence>
<comment type="caution">
    <text evidence="2">The sequence shown here is derived from an EMBL/GenBank/DDBJ whole genome shotgun (WGS) entry which is preliminary data.</text>
</comment>
<feature type="coiled-coil region" evidence="1">
    <location>
        <begin position="156"/>
        <end position="183"/>
    </location>
</feature>
<evidence type="ECO:0000313" key="2">
    <source>
        <dbReference type="EMBL" id="KJR78806.1"/>
    </source>
</evidence>
<dbReference type="AlphaFoldDB" id="A0A0F2LSK9"/>
<sequence length="189" mass="21200">MSKSIRISFTQAEEKIYDEIVRRAKEENSSVSGYVKKILLSCLNLNSSSQLASTATTSSVNWNNTLVTPKVKFGITARVRFDRLDPLSYYVLKKIGKTGPHLAKYKSVIKKYGVPSIYFVPSEDSFQIARVVNDLLKRDSSGFVGDYITNANEIAKEQGIEKLMELNKKLEKVLKKLEKSVEKAPTSPS</sequence>
<keyword evidence="1" id="KW-0175">Coiled coil</keyword>
<evidence type="ECO:0000256" key="1">
    <source>
        <dbReference type="SAM" id="Coils"/>
    </source>
</evidence>
<name>A0A0F2LSK9_9CREN</name>
<accession>A0A0F2LSK9</accession>